<evidence type="ECO:0000256" key="3">
    <source>
        <dbReference type="ARBA" id="ARBA00012744"/>
    </source>
</evidence>
<dbReference type="GO" id="GO:0008422">
    <property type="term" value="F:beta-glucosidase activity"/>
    <property type="evidence" value="ECO:0007669"/>
    <property type="project" value="UniProtKB-EC"/>
</dbReference>
<dbReference type="Gene3D" id="3.20.20.300">
    <property type="entry name" value="Glycoside hydrolase, family 3, N-terminal domain"/>
    <property type="match status" value="1"/>
</dbReference>
<evidence type="ECO:0000313" key="9">
    <source>
        <dbReference type="Proteomes" id="UP000182248"/>
    </source>
</evidence>
<dbReference type="SUPFAM" id="SSF52279">
    <property type="entry name" value="Beta-D-glucan exohydrolase, C-terminal domain"/>
    <property type="match status" value="1"/>
</dbReference>
<evidence type="ECO:0000256" key="4">
    <source>
        <dbReference type="ARBA" id="ARBA00022729"/>
    </source>
</evidence>
<dbReference type="Gene3D" id="3.40.50.1700">
    <property type="entry name" value="Glycoside hydrolase family 3 C-terminal domain"/>
    <property type="match status" value="1"/>
</dbReference>
<keyword evidence="9" id="KW-1185">Reference proteome</keyword>
<organism evidence="8 9">
    <name type="scientific">Sinomicrobium oceani</name>
    <dbReference type="NCBI Taxonomy" id="1150368"/>
    <lineage>
        <taxon>Bacteria</taxon>
        <taxon>Pseudomonadati</taxon>
        <taxon>Bacteroidota</taxon>
        <taxon>Flavobacteriia</taxon>
        <taxon>Flavobacteriales</taxon>
        <taxon>Flavobacteriaceae</taxon>
        <taxon>Sinomicrobium</taxon>
    </lineage>
</organism>
<dbReference type="InterPro" id="IPR001764">
    <property type="entry name" value="Glyco_hydro_3_N"/>
</dbReference>
<dbReference type="InterPro" id="IPR017853">
    <property type="entry name" value="GH"/>
</dbReference>
<dbReference type="PRINTS" id="PR00133">
    <property type="entry name" value="GLHYDRLASE3"/>
</dbReference>
<dbReference type="PANTHER" id="PTHR30620:SF16">
    <property type="entry name" value="LYSOSOMAL BETA GLUCOSIDASE"/>
    <property type="match status" value="1"/>
</dbReference>
<evidence type="ECO:0000256" key="2">
    <source>
        <dbReference type="ARBA" id="ARBA00005336"/>
    </source>
</evidence>
<dbReference type="EMBL" id="FPJE01000001">
    <property type="protein sequence ID" value="SFW11820.1"/>
    <property type="molecule type" value="Genomic_DNA"/>
</dbReference>
<name>A0A1K1LLQ4_9FLAO</name>
<evidence type="ECO:0000256" key="5">
    <source>
        <dbReference type="ARBA" id="ARBA00022801"/>
    </source>
</evidence>
<evidence type="ECO:0000256" key="1">
    <source>
        <dbReference type="ARBA" id="ARBA00000448"/>
    </source>
</evidence>
<dbReference type="Pfam" id="PF01915">
    <property type="entry name" value="Glyco_hydro_3_C"/>
    <property type="match status" value="1"/>
</dbReference>
<dbReference type="PANTHER" id="PTHR30620">
    <property type="entry name" value="PERIPLASMIC BETA-GLUCOSIDASE-RELATED"/>
    <property type="match status" value="1"/>
</dbReference>
<keyword evidence="4" id="KW-0732">Signal</keyword>
<comment type="similarity">
    <text evidence="2">Belongs to the glycosyl hydrolase 3 family.</text>
</comment>
<dbReference type="InterPro" id="IPR026891">
    <property type="entry name" value="Fn3-like"/>
</dbReference>
<dbReference type="InterPro" id="IPR013783">
    <property type="entry name" value="Ig-like_fold"/>
</dbReference>
<accession>A0A1K1LLQ4</accession>
<evidence type="ECO:0000259" key="7">
    <source>
        <dbReference type="SMART" id="SM01217"/>
    </source>
</evidence>
<proteinExistence type="inferred from homology"/>
<sequence>MGRVDLPFFLKKIMNYKAYIISGCFMGALLTGCSGDYSSAPDNPSRVTEHKVDSVLGLMTLEEKIGQMVLYNGSWDVTGPATGTDDRKKLEKLKKGYVGGMLNVTSVKNTREAQRLVMEHSRLKIPLIFGYDVIHGYRTMFPVPLGESSSWDTALMEKTASVAAREAAAAGINWTFAPMMDVSRDARWGRIMEGAGEDPYLNTRIAVARIKGFQGDDLSDPATIAACAKHFAGYGFAEAGRDYNTVNIGMHELHNTILPPFKAAAAAGVATFMSSFNDIDGIPASADRYLQREILKEEWQWKGFNVSDWGAIAELIPHGVAGDKVRASELAVRAGIDMDMEGGAYEENLAGLLKDHKIPESVIDDAVKRILRVKFNLGLFDDPYRYSNEEREKKELYTVENREVALEAARKSIVLLKNQDHILPLHEKSGTIAVIGPLADDKDSPLGNWRAQADPGSAVSVLEGIRNHAPASCTVTYAKGADLATGARNFLSPLHINTDDTSGFAEALSLAGKADVVILVVGEDAFQSGEGRSQADIRFAGVQQQLIDAVHRINKNTVMVLMNGRPMNISESSGSMKAILETWFLGTEHGNAVGEVLFGKYNPAGKLPVSFPHSVGQSPLYYNRKPTGRPEGGEQVTYSHYNDTPNEALFPFGFGLSYTHFAYGNIRQDRDTFGPGEKINVTVTVTNTGKMAGAEVVQLYLHDEVASLTRPVKMLKAFEKIYLEPGEAKTVNFVIDEQMLSFYTINRKWEAEPGRFKLFIGGNSVDTDMTAFEFKSEQ</sequence>
<dbReference type="SUPFAM" id="SSF51445">
    <property type="entry name" value="(Trans)glycosidases"/>
    <property type="match status" value="1"/>
</dbReference>
<reference evidence="8 9" key="1">
    <citation type="submission" date="2016-11" db="EMBL/GenBank/DDBJ databases">
        <authorList>
            <person name="Jaros S."/>
            <person name="Januszkiewicz K."/>
            <person name="Wedrychowicz H."/>
        </authorList>
    </citation>
    <scope>NUCLEOTIDE SEQUENCE [LARGE SCALE GENOMIC DNA]</scope>
    <source>
        <strain evidence="8 9">CGMCC 1.12145</strain>
    </source>
</reference>
<keyword evidence="5" id="KW-0378">Hydrolase</keyword>
<dbReference type="InterPro" id="IPR036962">
    <property type="entry name" value="Glyco_hydro_3_N_sf"/>
</dbReference>
<evidence type="ECO:0000313" key="8">
    <source>
        <dbReference type="EMBL" id="SFW11820.1"/>
    </source>
</evidence>
<comment type="catalytic activity">
    <reaction evidence="1">
        <text>Hydrolysis of terminal, non-reducing beta-D-glucosyl residues with release of beta-D-glucose.</text>
        <dbReference type="EC" id="3.2.1.21"/>
    </reaction>
</comment>
<dbReference type="Pfam" id="PF14310">
    <property type="entry name" value="Fn3-like"/>
    <property type="match status" value="1"/>
</dbReference>
<dbReference type="NCBIfam" id="NF011678">
    <property type="entry name" value="PRK15098.1"/>
    <property type="match status" value="1"/>
</dbReference>
<gene>
    <name evidence="8" type="ORF">SAMN02927921_00059</name>
</gene>
<dbReference type="FunFam" id="3.20.20.300:FF:000005">
    <property type="entry name" value="Periplasmic beta-glucosidase"/>
    <property type="match status" value="1"/>
</dbReference>
<dbReference type="PROSITE" id="PS51257">
    <property type="entry name" value="PROKAR_LIPOPROTEIN"/>
    <property type="match status" value="1"/>
</dbReference>
<dbReference type="Gene3D" id="2.60.40.10">
    <property type="entry name" value="Immunoglobulins"/>
    <property type="match status" value="1"/>
</dbReference>
<feature type="domain" description="Fibronectin type III-like" evidence="7">
    <location>
        <begin position="695"/>
        <end position="764"/>
    </location>
</feature>
<dbReference type="InterPro" id="IPR036881">
    <property type="entry name" value="Glyco_hydro_3_C_sf"/>
</dbReference>
<dbReference type="InterPro" id="IPR051915">
    <property type="entry name" value="Cellulose_Degrad_GH3"/>
</dbReference>
<dbReference type="Proteomes" id="UP000182248">
    <property type="component" value="Unassembled WGS sequence"/>
</dbReference>
<dbReference type="EC" id="3.2.1.21" evidence="3"/>
<evidence type="ECO:0000256" key="6">
    <source>
        <dbReference type="ARBA" id="ARBA00023295"/>
    </source>
</evidence>
<dbReference type="AlphaFoldDB" id="A0A1K1LLQ4"/>
<dbReference type="FunFam" id="2.60.40.10:FF:000495">
    <property type="entry name" value="Periplasmic beta-glucosidase"/>
    <property type="match status" value="1"/>
</dbReference>
<protein>
    <recommendedName>
        <fullName evidence="3">beta-glucosidase</fullName>
        <ecNumber evidence="3">3.2.1.21</ecNumber>
    </recommendedName>
</protein>
<dbReference type="GO" id="GO:0009251">
    <property type="term" value="P:glucan catabolic process"/>
    <property type="evidence" value="ECO:0007669"/>
    <property type="project" value="TreeGrafter"/>
</dbReference>
<dbReference type="InterPro" id="IPR002772">
    <property type="entry name" value="Glyco_hydro_3_C"/>
</dbReference>
<keyword evidence="6" id="KW-0326">Glycosidase</keyword>
<dbReference type="Pfam" id="PF00933">
    <property type="entry name" value="Glyco_hydro_3"/>
    <property type="match status" value="1"/>
</dbReference>
<dbReference type="STRING" id="1150368.SAMN02927921_00059"/>
<dbReference type="SMART" id="SM01217">
    <property type="entry name" value="Fn3_like"/>
    <property type="match status" value="1"/>
</dbReference>